<reference evidence="2" key="1">
    <citation type="submission" date="2015-10" db="EMBL/GenBank/DDBJ databases">
        <authorList>
            <person name="Gilbert D.G."/>
        </authorList>
    </citation>
    <scope>NUCLEOTIDE SEQUENCE</scope>
    <source>
        <strain evidence="2">Phyl III-seqv23</strain>
    </source>
</reference>
<organism evidence="2">
    <name type="scientific">Ralstonia solanacearum</name>
    <name type="common">Pseudomonas solanacearum</name>
    <dbReference type="NCBI Taxonomy" id="305"/>
    <lineage>
        <taxon>Bacteria</taxon>
        <taxon>Pseudomonadati</taxon>
        <taxon>Pseudomonadota</taxon>
        <taxon>Betaproteobacteria</taxon>
        <taxon>Burkholderiales</taxon>
        <taxon>Burkholderiaceae</taxon>
        <taxon>Ralstonia</taxon>
        <taxon>Ralstonia solanacearum species complex</taxon>
    </lineage>
</organism>
<name>A0A0S4TU08_RALSL</name>
<sequence length="20" mass="2303">MRDIFATPIGSRVMRRDHGS</sequence>
<accession>A0A0S4TU08</accession>
<dbReference type="AlphaFoldDB" id="A0A0S4TU08"/>
<gene>
    <name evidence="2" type="ORF">RUN39_v1_590110</name>
</gene>
<feature type="region of interest" description="Disordered" evidence="1">
    <location>
        <begin position="1"/>
        <end position="20"/>
    </location>
</feature>
<evidence type="ECO:0000313" key="2">
    <source>
        <dbReference type="EMBL" id="CUV13552.1"/>
    </source>
</evidence>
<evidence type="ECO:0000256" key="1">
    <source>
        <dbReference type="SAM" id="MobiDB-lite"/>
    </source>
</evidence>
<proteinExistence type="predicted"/>
<dbReference type="EMBL" id="LN899819">
    <property type="protein sequence ID" value="CUV13552.1"/>
    <property type="molecule type" value="Genomic_DNA"/>
</dbReference>
<dbReference type="SUPFAM" id="SSF160719">
    <property type="entry name" value="gpW/gp25-like"/>
    <property type="match status" value="1"/>
</dbReference>
<protein>
    <submittedName>
        <fullName evidence="2">Uncharacterized protein</fullName>
    </submittedName>
</protein>